<organism evidence="2">
    <name type="scientific">marine sediment metagenome</name>
    <dbReference type="NCBI Taxonomy" id="412755"/>
    <lineage>
        <taxon>unclassified sequences</taxon>
        <taxon>metagenomes</taxon>
        <taxon>ecological metagenomes</taxon>
    </lineage>
</organism>
<evidence type="ECO:0000313" key="2">
    <source>
        <dbReference type="EMBL" id="KKL06461.1"/>
    </source>
</evidence>
<protein>
    <submittedName>
        <fullName evidence="2">Uncharacterized protein</fullName>
    </submittedName>
</protein>
<dbReference type="EMBL" id="LAZR01043692">
    <property type="protein sequence ID" value="KKL06461.1"/>
    <property type="molecule type" value="Genomic_DNA"/>
</dbReference>
<evidence type="ECO:0000256" key="1">
    <source>
        <dbReference type="SAM" id="MobiDB-lite"/>
    </source>
</evidence>
<comment type="caution">
    <text evidence="2">The sequence shown here is derived from an EMBL/GenBank/DDBJ whole genome shotgun (WGS) entry which is preliminary data.</text>
</comment>
<gene>
    <name evidence="2" type="ORF">LCGC14_2595800</name>
</gene>
<feature type="non-terminal residue" evidence="2">
    <location>
        <position position="467"/>
    </location>
</feature>
<feature type="region of interest" description="Disordered" evidence="1">
    <location>
        <begin position="248"/>
        <end position="282"/>
    </location>
</feature>
<feature type="non-terminal residue" evidence="2">
    <location>
        <position position="1"/>
    </location>
</feature>
<dbReference type="AlphaFoldDB" id="A0A0F9CL89"/>
<sequence length="467" mass="49744">VQDVLGEHQGGPESIAILGATVERRLVAFSDDLTAASINAANTQQDASLRRRTQGVVADTLSDLSVPIEERFGQLDEAIELVNPGPAQANAAQVTGREQIASAVVGKVISQGDVDENGLLIGARTLLESELLREVLSPEVRSGFANRILEVENEVQRTGIEARAEVDGLMVFADEIGLTDPDARRDFFVAFKLGGNVSDKQAASDRLVDSGVIDQELADKNTAGFINFFVPRNVYGEVTGPTIIVDTSQIGEQEPAKEAGDIPVGKAEGAPAQEEAAAAQPEVEEALAAVAPSEVSPEVPAEGKRPPQERTVFETVTGETAVTGVGPAALESLQGILGQVDIQVAEAEQLVLRENLGKVKFIIASLVPNERFPQKQIDFFIEEAGISPGILKDRKSLVASLVAFDRVLAIQEEQALRDSRDRSLPVDTQKDQAEVASKMRNIREILGVPEGLTPEDIEAISAPTKGT</sequence>
<feature type="compositionally biased region" description="Low complexity" evidence="1">
    <location>
        <begin position="267"/>
        <end position="282"/>
    </location>
</feature>
<feature type="region of interest" description="Disordered" evidence="1">
    <location>
        <begin position="288"/>
        <end position="307"/>
    </location>
</feature>
<reference evidence="2" key="1">
    <citation type="journal article" date="2015" name="Nature">
        <title>Complex archaea that bridge the gap between prokaryotes and eukaryotes.</title>
        <authorList>
            <person name="Spang A."/>
            <person name="Saw J.H."/>
            <person name="Jorgensen S.L."/>
            <person name="Zaremba-Niedzwiedzka K."/>
            <person name="Martijn J."/>
            <person name="Lind A.E."/>
            <person name="van Eijk R."/>
            <person name="Schleper C."/>
            <person name="Guy L."/>
            <person name="Ettema T.J."/>
        </authorList>
    </citation>
    <scope>NUCLEOTIDE SEQUENCE</scope>
</reference>
<proteinExistence type="predicted"/>
<name>A0A0F9CL89_9ZZZZ</name>
<accession>A0A0F9CL89</accession>
<feature type="compositionally biased region" description="Low complexity" evidence="1">
    <location>
        <begin position="288"/>
        <end position="297"/>
    </location>
</feature>